<proteinExistence type="predicted"/>
<comment type="caution">
    <text evidence="1">The sequence shown here is derived from an EMBL/GenBank/DDBJ whole genome shotgun (WGS) entry which is preliminary data.</text>
</comment>
<keyword evidence="2" id="KW-1185">Reference proteome</keyword>
<dbReference type="Proteomes" id="UP000236630">
    <property type="component" value="Unassembled WGS sequence"/>
</dbReference>
<reference evidence="1 2" key="1">
    <citation type="journal article" date="2017" name="Front. Genet.">
        <title>Draft sequencing of the heterozygous diploid genome of Satsuma (Citrus unshiu Marc.) using a hybrid assembly approach.</title>
        <authorList>
            <person name="Shimizu T."/>
            <person name="Tanizawa Y."/>
            <person name="Mochizuki T."/>
            <person name="Nagasaki H."/>
            <person name="Yoshioka T."/>
            <person name="Toyoda A."/>
            <person name="Fujiyama A."/>
            <person name="Kaminuma E."/>
            <person name="Nakamura Y."/>
        </authorList>
    </citation>
    <scope>NUCLEOTIDE SEQUENCE [LARGE SCALE GENOMIC DNA]</scope>
    <source>
        <strain evidence="2">cv. Miyagawa wase</strain>
    </source>
</reference>
<evidence type="ECO:0000313" key="2">
    <source>
        <dbReference type="Proteomes" id="UP000236630"/>
    </source>
</evidence>
<evidence type="ECO:0000313" key="1">
    <source>
        <dbReference type="EMBL" id="GAY60760.1"/>
    </source>
</evidence>
<organism evidence="1 2">
    <name type="scientific">Citrus unshiu</name>
    <name type="common">Satsuma mandarin</name>
    <name type="synonym">Citrus nobilis var. unshiu</name>
    <dbReference type="NCBI Taxonomy" id="55188"/>
    <lineage>
        <taxon>Eukaryota</taxon>
        <taxon>Viridiplantae</taxon>
        <taxon>Streptophyta</taxon>
        <taxon>Embryophyta</taxon>
        <taxon>Tracheophyta</taxon>
        <taxon>Spermatophyta</taxon>
        <taxon>Magnoliopsida</taxon>
        <taxon>eudicotyledons</taxon>
        <taxon>Gunneridae</taxon>
        <taxon>Pentapetalae</taxon>
        <taxon>rosids</taxon>
        <taxon>malvids</taxon>
        <taxon>Sapindales</taxon>
        <taxon>Rutaceae</taxon>
        <taxon>Aurantioideae</taxon>
        <taxon>Citrus</taxon>
    </lineage>
</organism>
<gene>
    <name evidence="1" type="ORF">CUMW_204550</name>
</gene>
<dbReference type="AlphaFoldDB" id="A0A2H5Q7Z5"/>
<protein>
    <submittedName>
        <fullName evidence="1">Uncharacterized protein</fullName>
    </submittedName>
</protein>
<name>A0A2H5Q7Z5_CITUN</name>
<accession>A0A2H5Q7Z5</accession>
<sequence>MGLEVIFQLKLLGQQSRPIKQTTFVLLHLPGFALPSLREKHDEYHLLRELLKSWANQEFG</sequence>
<dbReference type="EMBL" id="BDQV01000244">
    <property type="protein sequence ID" value="GAY60760.1"/>
    <property type="molecule type" value="Genomic_DNA"/>
</dbReference>